<dbReference type="InterPro" id="IPR028974">
    <property type="entry name" value="TSP_type-3_rpt"/>
</dbReference>
<feature type="compositionally biased region" description="Acidic residues" evidence="2">
    <location>
        <begin position="576"/>
        <end position="590"/>
    </location>
</feature>
<dbReference type="Gene3D" id="4.10.1080.10">
    <property type="entry name" value="TSP type-3 repeat"/>
    <property type="match status" value="1"/>
</dbReference>
<reference evidence="4 5" key="1">
    <citation type="submission" date="2021-03" db="EMBL/GenBank/DDBJ databases">
        <title>Complete genome of Polaribacter_sp.SM13.</title>
        <authorList>
            <person name="Jeong S.W."/>
            <person name="Bae J.W."/>
        </authorList>
    </citation>
    <scope>NUCLEOTIDE SEQUENCE [LARGE SCALE GENOMIC DNA]</scope>
    <source>
        <strain evidence="4 5">SM13</strain>
    </source>
</reference>
<feature type="signal peptide" evidence="3">
    <location>
        <begin position="1"/>
        <end position="29"/>
    </location>
</feature>
<feature type="compositionally biased region" description="Polar residues" evidence="2">
    <location>
        <begin position="648"/>
        <end position="666"/>
    </location>
</feature>
<feature type="region of interest" description="Disordered" evidence="2">
    <location>
        <begin position="445"/>
        <end position="488"/>
    </location>
</feature>
<dbReference type="SUPFAM" id="SSF49785">
    <property type="entry name" value="Galactose-binding domain-like"/>
    <property type="match status" value="1"/>
</dbReference>
<sequence>MKKKLHKRIINLKKISFIIIAFFSINSYAQYLHSSCNDNASNFIWSKTPSGNNDFDWTDGDLIKTLNNVDGSGVNITYTFSGETGDLEKWRNSTSTTNSPAVGADAEPTETLQFYTNGFTTGAGITITITFSTPVYAVGFDLLHVNSSNPNGDKYTIKATDNFNNTIFPTFTNSVNATYTSDESTGIIDSNNVSTIGDNDNIGINFSDIDKIKSITILWQDCNSCTLGAFHGSGISGLTFCKDFVDGDNDGVPDNVDIDNDNDGILDITEGACPGVALTTQPSRINNAGGSTGAVQNIDVSSLGLSAGDLVTVSNVRARGDIDGGDPNENFSLSFNAGRPDAVTNTNLQVPNGQCSTNLDAVSPFVNRTLTVFDIGGVPSITIQATTDIGVGNFCAGNFALEYTVEINCVNSRDTDGDTIPDYLDLDSDNDGIPDNIEAQSTNNYIAPTGLDSDKDGLDNAYDTTPTGGSTGVGSLGITPKNTDNTDNPDYLDLDSDNDTTFDIIESSATPPANLGGKVTGAVGTNGLLNTLESADDYSDPNGSFDNTQTDNFTDSDADVTTGGDVDYRDIPGVDSDNDGIVDGDDLDDDNDGILDTVEQNGNVIRDTDGDGIADHLDLDSDNDGIPDVIEAGGTDANKDGRADGVVGTTSTTKGIPSSANTGTTPRNEDTDTIPDYLDIDADNDGIPDNIEAQTTSGYVAPSGKANGITDINQNGVDDNYEIGTNIGLTPVNTDNQDNPDYIDSDSDNDSITDINENGDSNSLQNADTDGDGLDDKFDNNDDSTVLGTTVNDGVGAGDIITNTADIVDAYLDTDNDISTGGNIDYRDVSGLDSDNDGIADKNDLDDDNDGILDSAETTCIAPYTGSNPTFSSLEYFKNGASVASQPNYPYTSAIDGNIGGDAETDYSFNAQVLDSAVFTFKEIYSNINTNLKFYNDAGGIGNNEGWRSITGIKVFDIDNNEIYSSGAFDFGASGDSNNIYDFNLGNLKNAKRLVFYNIANRTNFGRSIREMLVLPGGTFSTCAFKDTDGDGISDHLDLDSDNDGIPDVIESGGTDTNRDGKADGTVGTTTSTNGIPSSASTGTTPRNADTDLLPNHLDIDADDDGIPDNIEGQPTKGYIAPSGIGTAITDANNNGVDDNYETGGFIGLNPENTDGVDTPDYIDTDTDNDGNLDITENGVGVPNILSGTDTDNDGLDNNFDDNDDTSITGFTVNDNHNPPAPANLGDADNDVNSPFGDLDYRDIRGPQGTPMITQVYQFGTEKWIEITNISSTNPIDANLIKVQMYKDKTGDLTDVIPDVTFTIPTILAPKKSVLFKNSNNIITNIDGDATVINNNIITDIKDGNDIITLSPSILKTSWADRYDVIRNFPNKTSFVRIDETLTTNPNYTPNEWVVFIDDALSPYTFLTGTAAERHPHDPLISEIASSNTNANTLLGLHRIEKTIYNGTSWNNGFPDRSRYVSVNGNYKHENVRLSARKLEVLGANILSLDNQPLIVTNNVNIANNAEIRLIGNSQLVQSHTGVADITGNGKLYVEQNSDLASIYRYNYMSSPVTTLGNSTYSVESVFKDGTNPVTHTGVVGQGTSNIARNINFVGGFDGSVGTPINIADRWIYTFASSNGTRASWVKKAKNGTIAPTDGFIFKGPGVAQNYTYVGNPNDGEYTTSVGANESYLLGNPFPSSLNGLKFIKDNLNSIDGSLYFWQHVGEESTAEAIDGHRYAGYIGGYATLNLSMGVTNVRKPAVGAYNITIEAENADTNGTTIAGNSNNVVTLNNNSSYIEFKTITRATDKLDLTYVAPSGKSIELRVNGNVINTYNLPASSNYTTFTINHCIIFGATIRLEALNANQFSLDNIIISDDDGDISCAPSSGTDASVYKTPGTYVPIGQGFFIGGDSNGGPIVFNNSQRQFVTEASGNAVFFKSAKKANKTSNDNGDFNKLPLIKLGMDFVNSDGESLHRQIGVSFSQNNTFNFDKGYDSPIYDLNETDIYWKFPDNSNKYVIAGIQNISNDLEIPFEIVMNYDGTNILKIDDSFGIKREIFLKDKLENKTYSLSNNNEIALQLKKGTYSGRFFITFKQENVLSTNDVNTPLSKEFTLFLDNDNKELVLQNNANLQIRKAILFNLLGQKVASWNTFKTSFENRLKVKNLSEAIYIVNIQTDKGLVSKKVFLVKK</sequence>
<feature type="compositionally biased region" description="Polar residues" evidence="2">
    <location>
        <begin position="758"/>
        <end position="767"/>
    </location>
</feature>
<feature type="region of interest" description="Disordered" evidence="2">
    <location>
        <begin position="728"/>
        <end position="779"/>
    </location>
</feature>
<evidence type="ECO:0000256" key="2">
    <source>
        <dbReference type="SAM" id="MobiDB-lite"/>
    </source>
</evidence>
<evidence type="ECO:0000313" key="5">
    <source>
        <dbReference type="Proteomes" id="UP000663920"/>
    </source>
</evidence>
<dbReference type="EMBL" id="CP071869">
    <property type="protein sequence ID" value="QTE23004.1"/>
    <property type="molecule type" value="Genomic_DNA"/>
</dbReference>
<dbReference type="SUPFAM" id="SSF103647">
    <property type="entry name" value="TSP type-3 repeat"/>
    <property type="match status" value="1"/>
</dbReference>
<dbReference type="PANTHER" id="PTHR10199">
    <property type="entry name" value="THROMBOSPONDIN"/>
    <property type="match status" value="1"/>
</dbReference>
<dbReference type="Proteomes" id="UP000663920">
    <property type="component" value="Chromosome"/>
</dbReference>
<keyword evidence="5" id="KW-1185">Reference proteome</keyword>
<protein>
    <submittedName>
        <fullName evidence="4">T9SS type A sorting domain-containing protein</fullName>
    </submittedName>
</protein>
<proteinExistence type="predicted"/>
<dbReference type="GO" id="GO:0005509">
    <property type="term" value="F:calcium ion binding"/>
    <property type="evidence" value="ECO:0007669"/>
    <property type="project" value="InterPro"/>
</dbReference>
<feature type="compositionally biased region" description="Acidic residues" evidence="2">
    <location>
        <begin position="741"/>
        <end position="751"/>
    </location>
</feature>
<feature type="compositionally biased region" description="Polar residues" evidence="2">
    <location>
        <begin position="541"/>
        <end position="555"/>
    </location>
</feature>
<evidence type="ECO:0000256" key="1">
    <source>
        <dbReference type="ARBA" id="ARBA00022729"/>
    </source>
</evidence>
<evidence type="ECO:0000313" key="4">
    <source>
        <dbReference type="EMBL" id="QTE23004.1"/>
    </source>
</evidence>
<feature type="compositionally biased region" description="Acidic residues" evidence="2">
    <location>
        <begin position="1191"/>
        <end position="1201"/>
    </location>
</feature>
<feature type="compositionally biased region" description="Polar residues" evidence="2">
    <location>
        <begin position="1067"/>
        <end position="1088"/>
    </location>
</feature>
<gene>
    <name evidence="4" type="ORF">J3359_01645</name>
</gene>
<feature type="chain" id="PRO_5037041020" evidence="3">
    <location>
        <begin position="30"/>
        <end position="2171"/>
    </location>
</feature>
<dbReference type="NCBIfam" id="TIGR04183">
    <property type="entry name" value="Por_Secre_tail"/>
    <property type="match status" value="1"/>
</dbReference>
<feature type="region of interest" description="Disordered" evidence="2">
    <location>
        <begin position="1177"/>
        <end position="1201"/>
    </location>
</feature>
<accession>A0A975CQI5</accession>
<feature type="region of interest" description="Disordered" evidence="2">
    <location>
        <begin position="1036"/>
        <end position="1091"/>
    </location>
</feature>
<feature type="compositionally biased region" description="Polar residues" evidence="2">
    <location>
        <begin position="728"/>
        <end position="737"/>
    </location>
</feature>
<name>A0A975CQI5_9FLAO</name>
<feature type="region of interest" description="Disordered" evidence="2">
    <location>
        <begin position="532"/>
        <end position="590"/>
    </location>
</feature>
<dbReference type="KEGG" id="pcea:J3359_01645"/>
<organism evidence="4 5">
    <name type="scientific">Polaribacter cellanae</name>
    <dbReference type="NCBI Taxonomy" id="2818493"/>
    <lineage>
        <taxon>Bacteria</taxon>
        <taxon>Pseudomonadati</taxon>
        <taxon>Bacteroidota</taxon>
        <taxon>Flavobacteriia</taxon>
        <taxon>Flavobacteriales</taxon>
        <taxon>Flavobacteriaceae</taxon>
    </lineage>
</organism>
<feature type="region of interest" description="Disordered" evidence="2">
    <location>
        <begin position="632"/>
        <end position="671"/>
    </location>
</feature>
<evidence type="ECO:0000256" key="3">
    <source>
        <dbReference type="SAM" id="SignalP"/>
    </source>
</evidence>
<dbReference type="InterPro" id="IPR008979">
    <property type="entry name" value="Galactose-bd-like_sf"/>
</dbReference>
<keyword evidence="1 3" id="KW-0732">Signal</keyword>
<dbReference type="InterPro" id="IPR026444">
    <property type="entry name" value="Secre_tail"/>
</dbReference>